<feature type="non-terminal residue" evidence="1">
    <location>
        <position position="75"/>
    </location>
</feature>
<name>A0A8B6CHV0_MYTGA</name>
<keyword evidence="2" id="KW-1185">Reference proteome</keyword>
<dbReference type="Proteomes" id="UP000596742">
    <property type="component" value="Unassembled WGS sequence"/>
</dbReference>
<evidence type="ECO:0000313" key="1">
    <source>
        <dbReference type="EMBL" id="VDI05565.1"/>
    </source>
</evidence>
<gene>
    <name evidence="1" type="ORF">MGAL_10B076405</name>
</gene>
<reference evidence="1" key="1">
    <citation type="submission" date="2018-11" db="EMBL/GenBank/DDBJ databases">
        <authorList>
            <person name="Alioto T."/>
            <person name="Alioto T."/>
        </authorList>
    </citation>
    <scope>NUCLEOTIDE SEQUENCE</scope>
</reference>
<proteinExistence type="predicted"/>
<evidence type="ECO:0000313" key="2">
    <source>
        <dbReference type="Proteomes" id="UP000596742"/>
    </source>
</evidence>
<organism evidence="1 2">
    <name type="scientific">Mytilus galloprovincialis</name>
    <name type="common">Mediterranean mussel</name>
    <dbReference type="NCBI Taxonomy" id="29158"/>
    <lineage>
        <taxon>Eukaryota</taxon>
        <taxon>Metazoa</taxon>
        <taxon>Spiralia</taxon>
        <taxon>Lophotrochozoa</taxon>
        <taxon>Mollusca</taxon>
        <taxon>Bivalvia</taxon>
        <taxon>Autobranchia</taxon>
        <taxon>Pteriomorphia</taxon>
        <taxon>Mytilida</taxon>
        <taxon>Mytiloidea</taxon>
        <taxon>Mytilidae</taxon>
        <taxon>Mytilinae</taxon>
        <taxon>Mytilus</taxon>
    </lineage>
</organism>
<accession>A0A8B6CHV0</accession>
<comment type="caution">
    <text evidence="1">The sequence shown here is derived from an EMBL/GenBank/DDBJ whole genome shotgun (WGS) entry which is preliminary data.</text>
</comment>
<dbReference type="EMBL" id="UYJE01001825">
    <property type="protein sequence ID" value="VDI05565.1"/>
    <property type="molecule type" value="Genomic_DNA"/>
</dbReference>
<dbReference type="AlphaFoldDB" id="A0A8B6CHV0"/>
<sequence length="75" mass="8866">ETRKQLMQEEIQCYIKSEVFDPMSLYRTETVGKSNAPLIRNSCSYMILNKNRRKWFCLILVGMKQYPISDDDGKL</sequence>
<protein>
    <submittedName>
        <fullName evidence="1">Uncharacterized protein</fullName>
    </submittedName>
</protein>
<feature type="non-terminal residue" evidence="1">
    <location>
        <position position="1"/>
    </location>
</feature>